<gene>
    <name evidence="2" type="ORF">OK345_00200</name>
</gene>
<proteinExistence type="predicted"/>
<evidence type="ECO:0000313" key="2">
    <source>
        <dbReference type="EMBL" id="MCW4470938.1"/>
    </source>
</evidence>
<dbReference type="Proteomes" id="UP001209922">
    <property type="component" value="Unassembled WGS sequence"/>
</dbReference>
<protein>
    <recommendedName>
        <fullName evidence="4">Lectin</fullName>
    </recommendedName>
</protein>
<organism evidence="2 3">
    <name type="scientific">Xanthomonas chitinilytica</name>
    <dbReference type="NCBI Taxonomy" id="2989819"/>
    <lineage>
        <taxon>Bacteria</taxon>
        <taxon>Pseudomonadati</taxon>
        <taxon>Pseudomonadota</taxon>
        <taxon>Gammaproteobacteria</taxon>
        <taxon>Lysobacterales</taxon>
        <taxon>Lysobacteraceae</taxon>
        <taxon>Xanthomonas</taxon>
    </lineage>
</organism>
<name>A0ABT3JR84_9XANT</name>
<evidence type="ECO:0000313" key="3">
    <source>
        <dbReference type="Proteomes" id="UP001209922"/>
    </source>
</evidence>
<feature type="chain" id="PRO_5045209406" description="Lectin" evidence="1">
    <location>
        <begin position="24"/>
        <end position="222"/>
    </location>
</feature>
<reference evidence="2 3" key="1">
    <citation type="submission" date="2022-10" db="EMBL/GenBank/DDBJ databases">
        <title>Xanthomonas sp. H13-6.</title>
        <authorList>
            <person name="Liu X."/>
            <person name="Deng Z."/>
            <person name="Jiang Y."/>
            <person name="Yu T."/>
            <person name="Ai J."/>
        </authorList>
    </citation>
    <scope>NUCLEOTIDE SEQUENCE [LARGE SCALE GENOMIC DNA]</scope>
    <source>
        <strain evidence="2 3">H13-6</strain>
    </source>
</reference>
<keyword evidence="1" id="KW-0732">Signal</keyword>
<sequence>MSRQPGPAVAAMLALSLAACAPAEQEVAAVPAATTPAPVAPEAAAVDVDAADAPPPPEAADAAPPAVAETRLDHAGPVLVGQRYADLAAQGQWQAAGLLEILEGGGCEYYSGGLLPEGVSMMVQDDVVVRFDLDVATEEDGAIRQPVGPFGLTAGISREQALERLPAGAVFSPHAYVPETGHYLTWQDPGSDLAIRVELDDGVVTSVYWGASDSVELIEGCA</sequence>
<keyword evidence="3" id="KW-1185">Reference proteome</keyword>
<evidence type="ECO:0000256" key="1">
    <source>
        <dbReference type="SAM" id="SignalP"/>
    </source>
</evidence>
<dbReference type="RefSeq" id="WP_265125126.1">
    <property type="nucleotide sequence ID" value="NZ_JAPCHY010000001.1"/>
</dbReference>
<dbReference type="EMBL" id="JAPCHY010000001">
    <property type="protein sequence ID" value="MCW4470938.1"/>
    <property type="molecule type" value="Genomic_DNA"/>
</dbReference>
<accession>A0ABT3JR84</accession>
<comment type="caution">
    <text evidence="2">The sequence shown here is derived from an EMBL/GenBank/DDBJ whole genome shotgun (WGS) entry which is preliminary data.</text>
</comment>
<evidence type="ECO:0008006" key="4">
    <source>
        <dbReference type="Google" id="ProtNLM"/>
    </source>
</evidence>
<dbReference type="PROSITE" id="PS51257">
    <property type="entry name" value="PROKAR_LIPOPROTEIN"/>
    <property type="match status" value="1"/>
</dbReference>
<feature type="signal peptide" evidence="1">
    <location>
        <begin position="1"/>
        <end position="23"/>
    </location>
</feature>